<protein>
    <submittedName>
        <fullName evidence="1">Uncharacterized protein</fullName>
    </submittedName>
</protein>
<organism evidence="1 2">
    <name type="scientific">Kitasatospora cheerisanensis KCTC 2395</name>
    <dbReference type="NCBI Taxonomy" id="1348663"/>
    <lineage>
        <taxon>Bacteria</taxon>
        <taxon>Bacillati</taxon>
        <taxon>Actinomycetota</taxon>
        <taxon>Actinomycetes</taxon>
        <taxon>Kitasatosporales</taxon>
        <taxon>Streptomycetaceae</taxon>
        <taxon>Kitasatospora</taxon>
    </lineage>
</organism>
<dbReference type="Proteomes" id="UP000027178">
    <property type="component" value="Unassembled WGS sequence"/>
</dbReference>
<name>A0A066YVA8_9ACTN</name>
<dbReference type="EMBL" id="JNBY01000126">
    <property type="protein sequence ID" value="KDN82026.1"/>
    <property type="molecule type" value="Genomic_DNA"/>
</dbReference>
<sequence length="64" mass="6824">MVGGLLRSHEVTWTAFSLRVSGSKSGAESGGVGGNSAARRAIHGHRIIGRQSVDGEPRWRKLII</sequence>
<reference evidence="1 2" key="1">
    <citation type="submission" date="2014-05" db="EMBL/GenBank/DDBJ databases">
        <title>Draft Genome Sequence of Kitasatospora cheerisanensis KCTC 2395.</title>
        <authorList>
            <person name="Nam D.H."/>
        </authorList>
    </citation>
    <scope>NUCLEOTIDE SEQUENCE [LARGE SCALE GENOMIC DNA]</scope>
    <source>
        <strain evidence="1 2">KCTC 2395</strain>
    </source>
</reference>
<evidence type="ECO:0000313" key="1">
    <source>
        <dbReference type="EMBL" id="KDN82026.1"/>
    </source>
</evidence>
<gene>
    <name evidence="1" type="ORF">KCH_61800</name>
</gene>
<dbReference type="AlphaFoldDB" id="A0A066YVA8"/>
<evidence type="ECO:0000313" key="2">
    <source>
        <dbReference type="Proteomes" id="UP000027178"/>
    </source>
</evidence>
<accession>A0A066YVA8</accession>
<dbReference type="PATRIC" id="fig|1348663.4.peg.5978"/>
<keyword evidence="2" id="KW-1185">Reference proteome</keyword>
<dbReference type="HOGENOM" id="CLU_2861819_0_0_11"/>
<proteinExistence type="predicted"/>
<comment type="caution">
    <text evidence="1">The sequence shown here is derived from an EMBL/GenBank/DDBJ whole genome shotgun (WGS) entry which is preliminary data.</text>
</comment>